<dbReference type="NCBIfam" id="TIGR00696">
    <property type="entry name" value="wecG_tagA_cpsF"/>
    <property type="match status" value="1"/>
</dbReference>
<dbReference type="InterPro" id="IPR004629">
    <property type="entry name" value="WecG_TagA_CpsF"/>
</dbReference>
<dbReference type="RefSeq" id="WP_071316721.1">
    <property type="nucleotide sequence ID" value="NZ_CP063356.2"/>
</dbReference>
<evidence type="ECO:0000313" key="7">
    <source>
        <dbReference type="EMBL" id="OIJ20212.1"/>
    </source>
</evidence>
<keyword evidence="3 5" id="KW-0777">Teichoic acid biosynthesis</keyword>
<dbReference type="EMBL" id="CP063356">
    <property type="protein sequence ID" value="QOY37191.1"/>
    <property type="molecule type" value="Genomic_DNA"/>
</dbReference>
<accession>A0A1S2LZ10</accession>
<reference evidence="8 9" key="2">
    <citation type="journal article" date="2017" name="Genome Announc.">
        <title>Draft Genome Sequences of Four Alkaliphilic Bacteria Belonging to the Anaerobacillus Genus.</title>
        <authorList>
            <person name="Bassil N.M."/>
            <person name="Lloyd J.R."/>
        </authorList>
    </citation>
    <scope>NUCLEOTIDE SEQUENCE [LARGE SCALE GENOMIC DNA]</scope>
    <source>
        <strain evidence="8 9">NB2006</strain>
    </source>
</reference>
<keyword evidence="1 5" id="KW-0328">Glycosyltransferase</keyword>
<comment type="pathway">
    <text evidence="5">Cell wall biogenesis; teichoic acid biosynthesis.</text>
</comment>
<dbReference type="KEGG" id="aia:AWH56_006035"/>
<dbReference type="InterPro" id="IPR034714">
    <property type="entry name" value="TagA_TarA"/>
</dbReference>
<dbReference type="Proteomes" id="UP000180175">
    <property type="component" value="Chromosome"/>
</dbReference>
<reference evidence="6 9" key="1">
    <citation type="submission" date="2016-10" db="EMBL/GenBank/DDBJ databases">
        <title>Draft genome sequences of four alkaliphilic bacteria belonging to the Anaerobacillus genus.</title>
        <authorList>
            <person name="Bassil N.M."/>
            <person name="Lloyd J.R."/>
        </authorList>
    </citation>
    <scope>NUCLEOTIDE SEQUENCE [LARGE SCALE GENOMIC DNA]</scope>
    <source>
        <strain evidence="6 9">NB2006</strain>
    </source>
</reference>
<evidence type="ECO:0000256" key="4">
    <source>
        <dbReference type="ARBA" id="ARBA00023316"/>
    </source>
</evidence>
<dbReference type="PANTHER" id="PTHR34136:SF1">
    <property type="entry name" value="UDP-N-ACETYL-D-MANNOSAMINURONIC ACID TRANSFERASE"/>
    <property type="match status" value="1"/>
</dbReference>
<dbReference type="GO" id="GO:0071555">
    <property type="term" value="P:cell wall organization"/>
    <property type="evidence" value="ECO:0007669"/>
    <property type="project" value="UniProtKB-KW"/>
</dbReference>
<comment type="catalytic activity">
    <reaction evidence="5">
        <text>UDP-N-acetyl-alpha-D-mannosamine + N-acetyl-alpha-D-glucosaminyl-di-trans,octa-cis-undecaprenyl diphosphate = N-acetyl-beta-D-mannosaminyl-(1-&gt;4)-N-acetyl-alpha-D-glucosaminyl di-trans,octa-cis-undecaprenyl diphosphate + UDP + H(+)</text>
        <dbReference type="Rhea" id="RHEA:16053"/>
        <dbReference type="ChEBI" id="CHEBI:15378"/>
        <dbReference type="ChEBI" id="CHEBI:58223"/>
        <dbReference type="ChEBI" id="CHEBI:62959"/>
        <dbReference type="ChEBI" id="CHEBI:68623"/>
        <dbReference type="ChEBI" id="CHEBI:132210"/>
        <dbReference type="EC" id="2.4.1.187"/>
    </reaction>
</comment>
<keyword evidence="2 5" id="KW-0808">Transferase</keyword>
<dbReference type="AlphaFoldDB" id="A0A1S2LZ10"/>
<evidence type="ECO:0000256" key="5">
    <source>
        <dbReference type="HAMAP-Rule" id="MF_02070"/>
    </source>
</evidence>
<reference evidence="8" key="4">
    <citation type="submission" date="2020-10" db="EMBL/GenBank/DDBJ databases">
        <authorList>
            <person name="Bassil N.M."/>
            <person name="Lloyd J.R."/>
        </authorList>
    </citation>
    <scope>NUCLEOTIDE SEQUENCE</scope>
    <source>
        <strain evidence="8">NB2006</strain>
    </source>
</reference>
<dbReference type="EMBL" id="LQXD01000073">
    <property type="protein sequence ID" value="OIJ20212.1"/>
    <property type="molecule type" value="Genomic_DNA"/>
</dbReference>
<keyword evidence="9" id="KW-1185">Reference proteome</keyword>
<comment type="function">
    <text evidence="5">Catalyzes the conversion of GlcNAc-PP-undecaprenol into ManNAc-GlcNAc-PP-undecaprenol, the first committed lipid intermediate in the de novo synthesis of teichoic acid.</text>
</comment>
<evidence type="ECO:0000256" key="1">
    <source>
        <dbReference type="ARBA" id="ARBA00022676"/>
    </source>
</evidence>
<dbReference type="Pfam" id="PF03808">
    <property type="entry name" value="Glyco_tran_WecG"/>
    <property type="match status" value="1"/>
</dbReference>
<dbReference type="CDD" id="cd06533">
    <property type="entry name" value="Glyco_transf_WecG_TagA"/>
    <property type="match status" value="1"/>
</dbReference>
<dbReference type="UniPathway" id="UPA00632"/>
<name>A0A1S2LZ10_9BACI</name>
<dbReference type="EC" id="2.4.1.187" evidence="5"/>
<gene>
    <name evidence="8" type="ORF">AWH56_006035</name>
    <name evidence="7" type="ORF">AWH56_08390</name>
    <name evidence="6" type="ORF">AWH56_10745</name>
</gene>
<dbReference type="HAMAP" id="MF_02070">
    <property type="entry name" value="TagA_TarA"/>
    <property type="match status" value="1"/>
</dbReference>
<evidence type="ECO:0000256" key="3">
    <source>
        <dbReference type="ARBA" id="ARBA00022944"/>
    </source>
</evidence>
<dbReference type="GO" id="GO:0019350">
    <property type="term" value="P:teichoic acid biosynthetic process"/>
    <property type="evidence" value="ECO:0007669"/>
    <property type="project" value="UniProtKB-UniRule"/>
</dbReference>
<sequence>MKKETYLGVNVSALPEQAMLEVIKSRVQSGEQSTVIAVNPEKFIASQSNETLKRLINHSTFQIPDGIGVILASRLKGGTIRSRITGVDFMQKLLKLATIEGYNVFFYGAKEEVVSKAVKSAEDTYPGIQIVGYENGYYNDEDALIKRINELKSDMLFVAMGSPKQELWIERNMSRLNVKVFQGVGGSFDVLAGHVKRAPVFYQKLGLEWLYRLMKEPKRWKRQLALPKFLLKIIFNK</sequence>
<proteinExistence type="inferred from homology"/>
<evidence type="ECO:0000313" key="8">
    <source>
        <dbReference type="EMBL" id="QOY37191.1"/>
    </source>
</evidence>
<keyword evidence="4 5" id="KW-0961">Cell wall biogenesis/degradation</keyword>
<comment type="similarity">
    <text evidence="5">Belongs to the glycosyltransferase 26 family. TagA/TarA subfamily.</text>
</comment>
<evidence type="ECO:0000256" key="2">
    <source>
        <dbReference type="ARBA" id="ARBA00022679"/>
    </source>
</evidence>
<organism evidence="6 9">
    <name type="scientific">Anaerobacillus isosaccharinicus</name>
    <dbReference type="NCBI Taxonomy" id="1532552"/>
    <lineage>
        <taxon>Bacteria</taxon>
        <taxon>Bacillati</taxon>
        <taxon>Bacillota</taxon>
        <taxon>Bacilli</taxon>
        <taxon>Bacillales</taxon>
        <taxon>Bacillaceae</taxon>
        <taxon>Anaerobacillus</taxon>
    </lineage>
</organism>
<protein>
    <recommendedName>
        <fullName evidence="5">N-acetylglucosaminyldiphosphoundecaprenol N-acetyl-beta-D-mannosaminyltransferase</fullName>
        <ecNumber evidence="5">2.4.1.187</ecNumber>
    </recommendedName>
    <alternativeName>
        <fullName evidence="5">N-acetylmannosaminyltransferase</fullName>
    </alternativeName>
    <alternativeName>
        <fullName evidence="5">UDP-N-acetylmannosamine transferase</fullName>
    </alternativeName>
    <alternativeName>
        <fullName evidence="5">UDP-N-acetylmannosamine:N-acetylglucosaminyl pyrophosphorylundecaprenol N-acetylmannosaminyltransferase</fullName>
    </alternativeName>
</protein>
<reference evidence="8 9" key="3">
    <citation type="journal article" date="2019" name="Int. J. Syst. Evol. Microbiol.">
        <title>Anaerobacillus isosaccharinicus sp. nov., an alkaliphilic bacterium which degrades isosaccharinic acid.</title>
        <authorList>
            <person name="Bassil N.M."/>
            <person name="Lloyd J.R."/>
        </authorList>
    </citation>
    <scope>NUCLEOTIDE SEQUENCE [LARGE SCALE GENOMIC DNA]</scope>
    <source>
        <strain evidence="8 9">NB2006</strain>
    </source>
</reference>
<evidence type="ECO:0000313" key="6">
    <source>
        <dbReference type="EMBL" id="OIJ16967.1"/>
    </source>
</evidence>
<dbReference type="OrthoDB" id="9771846at2"/>
<dbReference type="PANTHER" id="PTHR34136">
    <property type="match status" value="1"/>
</dbReference>
<dbReference type="GO" id="GO:0047244">
    <property type="term" value="F:N-acetylglucosaminyldiphosphoundecaprenol N-acetyl-beta-D-mannosaminyltransferase activity"/>
    <property type="evidence" value="ECO:0007669"/>
    <property type="project" value="UniProtKB-UniRule"/>
</dbReference>
<dbReference type="EMBL" id="LQXD01000096">
    <property type="protein sequence ID" value="OIJ16967.1"/>
    <property type="molecule type" value="Genomic_DNA"/>
</dbReference>
<evidence type="ECO:0000313" key="9">
    <source>
        <dbReference type="Proteomes" id="UP000180175"/>
    </source>
</evidence>